<comment type="caution">
    <text evidence="2">The sequence shown here is derived from an EMBL/GenBank/DDBJ whole genome shotgun (WGS) entry which is preliminary data.</text>
</comment>
<dbReference type="InterPro" id="IPR036278">
    <property type="entry name" value="Sialidase_sf"/>
</dbReference>
<dbReference type="Proteomes" id="UP000305760">
    <property type="component" value="Unassembled WGS sequence"/>
</dbReference>
<evidence type="ECO:0000313" key="3">
    <source>
        <dbReference type="Proteomes" id="UP000305760"/>
    </source>
</evidence>
<evidence type="ECO:0000313" key="2">
    <source>
        <dbReference type="EMBL" id="TNJ32717.1"/>
    </source>
</evidence>
<feature type="signal peptide" evidence="1">
    <location>
        <begin position="1"/>
        <end position="16"/>
    </location>
</feature>
<dbReference type="Gene3D" id="2.120.10.10">
    <property type="match status" value="2"/>
</dbReference>
<dbReference type="CDD" id="cd15482">
    <property type="entry name" value="Sialidase_non-viral"/>
    <property type="match status" value="1"/>
</dbReference>
<dbReference type="EMBL" id="SMDR01000005">
    <property type="protein sequence ID" value="TNJ32717.1"/>
    <property type="molecule type" value="Genomic_DNA"/>
</dbReference>
<accession>A0A5C4RQ03</accession>
<reference evidence="2 3" key="1">
    <citation type="submission" date="2019-03" db="EMBL/GenBank/DDBJ databases">
        <title>Arenimonas daejeonensis sp. nov., isolated from compost.</title>
        <authorList>
            <person name="Jeon C.O."/>
        </authorList>
    </citation>
    <scope>NUCLEOTIDE SEQUENCE [LARGE SCALE GENOMIC DNA]</scope>
    <source>
        <strain evidence="2 3">R29</strain>
    </source>
</reference>
<evidence type="ECO:0000256" key="1">
    <source>
        <dbReference type="SAM" id="SignalP"/>
    </source>
</evidence>
<protein>
    <submittedName>
        <fullName evidence="2">Exo-alpha-sialidase</fullName>
    </submittedName>
</protein>
<keyword evidence="1" id="KW-0732">Signal</keyword>
<sequence>MKTLLALLLVPTLAPAATVADWALPAPPGSAQPNLSVAPDGDLLLSWIERRKDGGHRLAFARHDAATGWSAPRTIAQGDDWFVNWADFPALQALPDGSLWAHTLVKNGVATYAYDVRLQRSTDGGATWTAATPVHDDGTPTEHGFASLWAQDKHTLGIAWLDGRHTGGGHDHGGHGGGAMTLRAATFGRDGRKRSDSELDASTCDCCQTDAAAGADGLLLAYRDRAEGEVRDIAVARFDGKAWSAPVIVHADRWVMPACPVNGPAIAARGRQAWVAWYTAAGGAPSIRLAASTDAGRRFGPMRLVAQGPAQHGRVDLAADSTGVWVAWLEEDRGRQSLWLARYGHDLAAEHFRRKVADVTGRGRATGFPRLQLQDGAALLAWTDIVAGRPRLRGVSVRP</sequence>
<gene>
    <name evidence="2" type="ORF">E1B00_15085</name>
</gene>
<keyword evidence="3" id="KW-1185">Reference proteome</keyword>
<name>A0A5C4RQ03_9GAMM</name>
<dbReference type="AlphaFoldDB" id="A0A5C4RQ03"/>
<organism evidence="2 3">
    <name type="scientific">Arenimonas terrae</name>
    <dbReference type="NCBI Taxonomy" id="2546226"/>
    <lineage>
        <taxon>Bacteria</taxon>
        <taxon>Pseudomonadati</taxon>
        <taxon>Pseudomonadota</taxon>
        <taxon>Gammaproteobacteria</taxon>
        <taxon>Lysobacterales</taxon>
        <taxon>Lysobacteraceae</taxon>
        <taxon>Arenimonas</taxon>
    </lineage>
</organism>
<dbReference type="RefSeq" id="WP_139450323.1">
    <property type="nucleotide sequence ID" value="NZ_SMDR01000005.1"/>
</dbReference>
<dbReference type="SUPFAM" id="SSF50939">
    <property type="entry name" value="Sialidases"/>
    <property type="match status" value="1"/>
</dbReference>
<dbReference type="OrthoDB" id="9764969at2"/>
<feature type="chain" id="PRO_5022729487" evidence="1">
    <location>
        <begin position="17"/>
        <end position="399"/>
    </location>
</feature>
<proteinExistence type="predicted"/>